<organism evidence="9">
    <name type="scientific">marine metagenome</name>
    <dbReference type="NCBI Taxonomy" id="408172"/>
    <lineage>
        <taxon>unclassified sequences</taxon>
        <taxon>metagenomes</taxon>
        <taxon>ecological metagenomes</taxon>
    </lineage>
</organism>
<feature type="transmembrane region" description="Helical" evidence="7">
    <location>
        <begin position="249"/>
        <end position="271"/>
    </location>
</feature>
<feature type="transmembrane region" description="Helical" evidence="7">
    <location>
        <begin position="134"/>
        <end position="154"/>
    </location>
</feature>
<dbReference type="InterPro" id="IPR050171">
    <property type="entry name" value="MFS_Transporters"/>
</dbReference>
<dbReference type="AlphaFoldDB" id="A0A381TGD1"/>
<dbReference type="SUPFAM" id="SSF103473">
    <property type="entry name" value="MFS general substrate transporter"/>
    <property type="match status" value="1"/>
</dbReference>
<dbReference type="GO" id="GO:0005886">
    <property type="term" value="C:plasma membrane"/>
    <property type="evidence" value="ECO:0007669"/>
    <property type="project" value="UniProtKB-SubCell"/>
</dbReference>
<dbReference type="InterPro" id="IPR020846">
    <property type="entry name" value="MFS_dom"/>
</dbReference>
<evidence type="ECO:0000313" key="9">
    <source>
        <dbReference type="EMBL" id="SVA15120.1"/>
    </source>
</evidence>
<protein>
    <recommendedName>
        <fullName evidence="8">Major facilitator superfamily (MFS) profile domain-containing protein</fullName>
    </recommendedName>
</protein>
<accession>A0A381TGD1</accession>
<feature type="transmembrane region" description="Helical" evidence="7">
    <location>
        <begin position="46"/>
        <end position="66"/>
    </location>
</feature>
<evidence type="ECO:0000256" key="3">
    <source>
        <dbReference type="ARBA" id="ARBA00022475"/>
    </source>
</evidence>
<feature type="transmembrane region" description="Helical" evidence="7">
    <location>
        <begin position="278"/>
        <end position="295"/>
    </location>
</feature>
<keyword evidence="6 7" id="KW-0472">Membrane</keyword>
<evidence type="ECO:0000256" key="5">
    <source>
        <dbReference type="ARBA" id="ARBA00022989"/>
    </source>
</evidence>
<feature type="transmembrane region" description="Helical" evidence="7">
    <location>
        <begin position="335"/>
        <end position="355"/>
    </location>
</feature>
<name>A0A381TGD1_9ZZZZ</name>
<feature type="transmembrane region" description="Helical" evidence="7">
    <location>
        <begin position="205"/>
        <end position="226"/>
    </location>
</feature>
<sequence length="395" mass="43567">MESNSQKWTIFYAAVGHMTMHMFAAFYFVIVLAIEDDWKFSYNELINLWFLGSLFVGLGSLPAGWLSDRWSRSGMMAIMFVGLGLSSILCGFSNTKSTLFINLSLLGLFCSIYHPAGISWIVNTSKETGRALGFNNIFGGVGVGLGAFIAGILIEQYSWHAAFILPGIISLFIGIGLIWHIKSKKISLKNIISEKFSENPEPNQYLKIAIIMLISITCMAFVFHILQTSLPKTIDIRLSANMDLSTSEIGYIVAAIYVVSGLMNYVGGILADKFSEKIIYAIGIIGQGCLLLLIISLANYWLIAICLLIVAFNSSILPAENLLLARFAPEKYQSLVYGIKFIIAFSIGPIALVLISKSYELTNEFSYLYLALGIMMLCLFIIILTLPVKKQALAA</sequence>
<feature type="transmembrane region" description="Helical" evidence="7">
    <location>
        <begin position="160"/>
        <end position="181"/>
    </location>
</feature>
<proteinExistence type="predicted"/>
<dbReference type="PANTHER" id="PTHR23517:SF2">
    <property type="entry name" value="MULTIDRUG RESISTANCE PROTEIN MDTH"/>
    <property type="match status" value="1"/>
</dbReference>
<reference evidence="9" key="1">
    <citation type="submission" date="2018-05" db="EMBL/GenBank/DDBJ databases">
        <authorList>
            <person name="Lanie J.A."/>
            <person name="Ng W.-L."/>
            <person name="Kazmierczak K.M."/>
            <person name="Andrzejewski T.M."/>
            <person name="Davidsen T.M."/>
            <person name="Wayne K.J."/>
            <person name="Tettelin H."/>
            <person name="Glass J.I."/>
            <person name="Rusch D."/>
            <person name="Podicherti R."/>
            <person name="Tsui H.-C.T."/>
            <person name="Winkler M.E."/>
        </authorList>
    </citation>
    <scope>NUCLEOTIDE SEQUENCE</scope>
</reference>
<evidence type="ECO:0000256" key="1">
    <source>
        <dbReference type="ARBA" id="ARBA00004651"/>
    </source>
</evidence>
<dbReference type="PANTHER" id="PTHR23517">
    <property type="entry name" value="RESISTANCE PROTEIN MDTM, PUTATIVE-RELATED-RELATED"/>
    <property type="match status" value="1"/>
</dbReference>
<evidence type="ECO:0000256" key="4">
    <source>
        <dbReference type="ARBA" id="ARBA00022692"/>
    </source>
</evidence>
<dbReference type="InterPro" id="IPR036259">
    <property type="entry name" value="MFS_trans_sf"/>
</dbReference>
<dbReference type="Pfam" id="PF07690">
    <property type="entry name" value="MFS_1"/>
    <property type="match status" value="1"/>
</dbReference>
<evidence type="ECO:0000259" key="8">
    <source>
        <dbReference type="PROSITE" id="PS50850"/>
    </source>
</evidence>
<feature type="domain" description="Major facilitator superfamily (MFS) profile" evidence="8">
    <location>
        <begin position="9"/>
        <end position="390"/>
    </location>
</feature>
<dbReference type="Gene3D" id="1.20.1250.20">
    <property type="entry name" value="MFS general substrate transporter like domains"/>
    <property type="match status" value="2"/>
</dbReference>
<dbReference type="PROSITE" id="PS50850">
    <property type="entry name" value="MFS"/>
    <property type="match status" value="1"/>
</dbReference>
<keyword evidence="4 7" id="KW-0812">Transmembrane</keyword>
<comment type="subcellular location">
    <subcellularLocation>
        <location evidence="1">Cell membrane</location>
        <topology evidence="1">Multi-pass membrane protein</topology>
    </subcellularLocation>
</comment>
<dbReference type="EMBL" id="UINC01004546">
    <property type="protein sequence ID" value="SVA15120.1"/>
    <property type="molecule type" value="Genomic_DNA"/>
</dbReference>
<dbReference type="InterPro" id="IPR011701">
    <property type="entry name" value="MFS"/>
</dbReference>
<evidence type="ECO:0000256" key="7">
    <source>
        <dbReference type="SAM" id="Phobius"/>
    </source>
</evidence>
<keyword evidence="5 7" id="KW-1133">Transmembrane helix</keyword>
<feature type="transmembrane region" description="Helical" evidence="7">
    <location>
        <begin position="73"/>
        <end position="94"/>
    </location>
</feature>
<feature type="transmembrane region" description="Helical" evidence="7">
    <location>
        <begin position="12"/>
        <end position="34"/>
    </location>
</feature>
<gene>
    <name evidence="9" type="ORF">METZ01_LOCUS67974</name>
</gene>
<feature type="transmembrane region" description="Helical" evidence="7">
    <location>
        <begin position="301"/>
        <end position="323"/>
    </location>
</feature>
<feature type="transmembrane region" description="Helical" evidence="7">
    <location>
        <begin position="367"/>
        <end position="388"/>
    </location>
</feature>
<keyword evidence="2" id="KW-0813">Transport</keyword>
<evidence type="ECO:0000256" key="6">
    <source>
        <dbReference type="ARBA" id="ARBA00023136"/>
    </source>
</evidence>
<dbReference type="GO" id="GO:0022857">
    <property type="term" value="F:transmembrane transporter activity"/>
    <property type="evidence" value="ECO:0007669"/>
    <property type="project" value="InterPro"/>
</dbReference>
<keyword evidence="3" id="KW-1003">Cell membrane</keyword>
<evidence type="ECO:0000256" key="2">
    <source>
        <dbReference type="ARBA" id="ARBA00022448"/>
    </source>
</evidence>
<feature type="transmembrane region" description="Helical" evidence="7">
    <location>
        <begin position="100"/>
        <end position="122"/>
    </location>
</feature>